<evidence type="ECO:0000313" key="3">
    <source>
        <dbReference type="Proteomes" id="UP000784294"/>
    </source>
</evidence>
<proteinExistence type="predicted"/>
<dbReference type="AlphaFoldDB" id="A0A3S4ZSS4"/>
<feature type="region of interest" description="Disordered" evidence="1">
    <location>
        <begin position="29"/>
        <end position="51"/>
    </location>
</feature>
<reference evidence="2" key="1">
    <citation type="submission" date="2018-11" db="EMBL/GenBank/DDBJ databases">
        <authorList>
            <consortium name="Pathogen Informatics"/>
        </authorList>
    </citation>
    <scope>NUCLEOTIDE SEQUENCE</scope>
</reference>
<evidence type="ECO:0000256" key="1">
    <source>
        <dbReference type="SAM" id="MobiDB-lite"/>
    </source>
</evidence>
<dbReference type="Proteomes" id="UP000784294">
    <property type="component" value="Unassembled WGS sequence"/>
</dbReference>
<gene>
    <name evidence="2" type="ORF">PXEA_LOCUS4558</name>
</gene>
<evidence type="ECO:0000313" key="2">
    <source>
        <dbReference type="EMBL" id="VEL11118.1"/>
    </source>
</evidence>
<comment type="caution">
    <text evidence="2">The sequence shown here is derived from an EMBL/GenBank/DDBJ whole genome shotgun (WGS) entry which is preliminary data.</text>
</comment>
<sequence length="86" mass="8765">MTPVIVAATGGQSVACGDVEMSSLPVANRPTRVRPVTGPEASSVRGTCRGTRGHVHEHVGKRFVVLPRVGMCGTLASGVGPSQKTG</sequence>
<keyword evidence="3" id="KW-1185">Reference proteome</keyword>
<accession>A0A3S4ZSS4</accession>
<protein>
    <submittedName>
        <fullName evidence="2">Uncharacterized protein</fullName>
    </submittedName>
</protein>
<name>A0A3S4ZSS4_9PLAT</name>
<organism evidence="2 3">
    <name type="scientific">Protopolystoma xenopodis</name>
    <dbReference type="NCBI Taxonomy" id="117903"/>
    <lineage>
        <taxon>Eukaryota</taxon>
        <taxon>Metazoa</taxon>
        <taxon>Spiralia</taxon>
        <taxon>Lophotrochozoa</taxon>
        <taxon>Platyhelminthes</taxon>
        <taxon>Monogenea</taxon>
        <taxon>Polyopisthocotylea</taxon>
        <taxon>Polystomatidea</taxon>
        <taxon>Polystomatidae</taxon>
        <taxon>Protopolystoma</taxon>
    </lineage>
</organism>
<dbReference type="EMBL" id="CAAALY010010885">
    <property type="protein sequence ID" value="VEL11118.1"/>
    <property type="molecule type" value="Genomic_DNA"/>
</dbReference>